<keyword evidence="3" id="KW-1185">Reference proteome</keyword>
<dbReference type="GeneID" id="30974105"/>
<organism evidence="2 3">
    <name type="scientific">Aspergillus aculeatus (strain ATCC 16872 / CBS 172.66 / WB 5094)</name>
    <dbReference type="NCBI Taxonomy" id="690307"/>
    <lineage>
        <taxon>Eukaryota</taxon>
        <taxon>Fungi</taxon>
        <taxon>Dikarya</taxon>
        <taxon>Ascomycota</taxon>
        <taxon>Pezizomycotina</taxon>
        <taxon>Eurotiomycetes</taxon>
        <taxon>Eurotiomycetidae</taxon>
        <taxon>Eurotiales</taxon>
        <taxon>Aspergillaceae</taxon>
        <taxon>Aspergillus</taxon>
        <taxon>Aspergillus subgen. Circumdati</taxon>
    </lineage>
</organism>
<evidence type="ECO:0000313" key="2">
    <source>
        <dbReference type="EMBL" id="OJJ94740.1"/>
    </source>
</evidence>
<dbReference type="SUPFAM" id="SSF53474">
    <property type="entry name" value="alpha/beta-Hydrolases"/>
    <property type="match status" value="1"/>
</dbReference>
<dbReference type="AlphaFoldDB" id="A0A1L9WEY6"/>
<dbReference type="OrthoDB" id="408373at2759"/>
<dbReference type="OMA" id="PGCEAIR"/>
<dbReference type="PANTHER" id="PTHR37017:SF11">
    <property type="entry name" value="ESTERASE_LIPASE_THIOESTERASE DOMAIN-CONTAINING PROTEIN"/>
    <property type="match status" value="1"/>
</dbReference>
<evidence type="ECO:0000259" key="1">
    <source>
        <dbReference type="Pfam" id="PF12697"/>
    </source>
</evidence>
<dbReference type="InterPro" id="IPR029058">
    <property type="entry name" value="AB_hydrolase_fold"/>
</dbReference>
<dbReference type="InterPro" id="IPR000073">
    <property type="entry name" value="AB_hydrolase_1"/>
</dbReference>
<dbReference type="STRING" id="690307.A0A1L9WEY6"/>
<gene>
    <name evidence="2" type="ORF">ASPACDRAFT_37357</name>
</gene>
<dbReference type="InterPro" id="IPR052897">
    <property type="entry name" value="Sec-Metab_Biosynth_Hydrolase"/>
</dbReference>
<dbReference type="Pfam" id="PF12697">
    <property type="entry name" value="Abhydrolase_6"/>
    <property type="match status" value="1"/>
</dbReference>
<feature type="domain" description="AB hydrolase-1" evidence="1">
    <location>
        <begin position="6"/>
        <end position="243"/>
    </location>
</feature>
<dbReference type="EMBL" id="KV878994">
    <property type="protein sequence ID" value="OJJ94740.1"/>
    <property type="molecule type" value="Genomic_DNA"/>
</dbReference>
<accession>A0A1L9WEY6</accession>
<dbReference type="RefSeq" id="XP_020051080.1">
    <property type="nucleotide sequence ID" value="XM_020200291.1"/>
</dbReference>
<protein>
    <recommendedName>
        <fullName evidence="1">AB hydrolase-1 domain-containing protein</fullName>
    </recommendedName>
</protein>
<name>A0A1L9WEY6_ASPA1</name>
<dbReference type="PANTHER" id="PTHR37017">
    <property type="entry name" value="AB HYDROLASE-1 DOMAIN-CONTAINING PROTEIN-RELATED"/>
    <property type="match status" value="1"/>
</dbReference>
<proteinExistence type="predicted"/>
<reference evidence="3" key="1">
    <citation type="journal article" date="2017" name="Genome Biol.">
        <title>Comparative genomics reveals high biological diversity and specific adaptations in the industrially and medically important fungal genus Aspergillus.</title>
        <authorList>
            <person name="de Vries R.P."/>
            <person name="Riley R."/>
            <person name="Wiebenga A."/>
            <person name="Aguilar-Osorio G."/>
            <person name="Amillis S."/>
            <person name="Uchima C.A."/>
            <person name="Anderluh G."/>
            <person name="Asadollahi M."/>
            <person name="Askin M."/>
            <person name="Barry K."/>
            <person name="Battaglia E."/>
            <person name="Bayram O."/>
            <person name="Benocci T."/>
            <person name="Braus-Stromeyer S.A."/>
            <person name="Caldana C."/>
            <person name="Canovas D."/>
            <person name="Cerqueira G.C."/>
            <person name="Chen F."/>
            <person name="Chen W."/>
            <person name="Choi C."/>
            <person name="Clum A."/>
            <person name="Dos Santos R.A."/>
            <person name="Damasio A.R."/>
            <person name="Diallinas G."/>
            <person name="Emri T."/>
            <person name="Fekete E."/>
            <person name="Flipphi M."/>
            <person name="Freyberg S."/>
            <person name="Gallo A."/>
            <person name="Gournas C."/>
            <person name="Habgood R."/>
            <person name="Hainaut M."/>
            <person name="Harispe M.L."/>
            <person name="Henrissat B."/>
            <person name="Hilden K.S."/>
            <person name="Hope R."/>
            <person name="Hossain A."/>
            <person name="Karabika E."/>
            <person name="Karaffa L."/>
            <person name="Karanyi Z."/>
            <person name="Krasevec N."/>
            <person name="Kuo A."/>
            <person name="Kusch H."/>
            <person name="LaButti K."/>
            <person name="Lagendijk E.L."/>
            <person name="Lapidus A."/>
            <person name="Levasseur A."/>
            <person name="Lindquist E."/>
            <person name="Lipzen A."/>
            <person name="Logrieco A.F."/>
            <person name="MacCabe A."/>
            <person name="Maekelae M.R."/>
            <person name="Malavazi I."/>
            <person name="Melin P."/>
            <person name="Meyer V."/>
            <person name="Mielnichuk N."/>
            <person name="Miskei M."/>
            <person name="Molnar A.P."/>
            <person name="Mule G."/>
            <person name="Ngan C.Y."/>
            <person name="Orejas M."/>
            <person name="Orosz E."/>
            <person name="Ouedraogo J.P."/>
            <person name="Overkamp K.M."/>
            <person name="Park H.-S."/>
            <person name="Perrone G."/>
            <person name="Piumi F."/>
            <person name="Punt P.J."/>
            <person name="Ram A.F."/>
            <person name="Ramon A."/>
            <person name="Rauscher S."/>
            <person name="Record E."/>
            <person name="Riano-Pachon D.M."/>
            <person name="Robert V."/>
            <person name="Roehrig J."/>
            <person name="Ruller R."/>
            <person name="Salamov A."/>
            <person name="Salih N.S."/>
            <person name="Samson R.A."/>
            <person name="Sandor E."/>
            <person name="Sanguinetti M."/>
            <person name="Schuetze T."/>
            <person name="Sepcic K."/>
            <person name="Shelest E."/>
            <person name="Sherlock G."/>
            <person name="Sophianopoulou V."/>
            <person name="Squina F.M."/>
            <person name="Sun H."/>
            <person name="Susca A."/>
            <person name="Todd R.B."/>
            <person name="Tsang A."/>
            <person name="Unkles S.E."/>
            <person name="van de Wiele N."/>
            <person name="van Rossen-Uffink D."/>
            <person name="Oliveira J.V."/>
            <person name="Vesth T.C."/>
            <person name="Visser J."/>
            <person name="Yu J.-H."/>
            <person name="Zhou M."/>
            <person name="Andersen M.R."/>
            <person name="Archer D.B."/>
            <person name="Baker S.E."/>
            <person name="Benoit I."/>
            <person name="Brakhage A.A."/>
            <person name="Braus G.H."/>
            <person name="Fischer R."/>
            <person name="Frisvad J.C."/>
            <person name="Goldman G.H."/>
            <person name="Houbraken J."/>
            <person name="Oakley B."/>
            <person name="Pocsi I."/>
            <person name="Scazzocchio C."/>
            <person name="Seiboth B."/>
            <person name="vanKuyk P.A."/>
            <person name="Wortman J."/>
            <person name="Dyer P.S."/>
            <person name="Grigoriev I.V."/>
        </authorList>
    </citation>
    <scope>NUCLEOTIDE SEQUENCE [LARGE SCALE GENOMIC DNA]</scope>
    <source>
        <strain evidence="3">ATCC 16872 / CBS 172.66 / WB 5094</strain>
    </source>
</reference>
<sequence>MPSTAILFVPGAWHNPSCFSQVIDLLQSTTTYTTDAVRLPSVGPENHHYLRDFTEDVQQIRTQILRLAAAGHRILVFAHSYGGVVASEAIQHLDWETRRKANLSGGVSHLFLCCSFLVPEGRSLRDALGGHDAPWVEVSADQTAAMPRNPIEVFYHDVPEAVARAAVAELKLHSYRTFSSVCRFAAWKVVPTTYLYCERDRAIPAEVQRKMVEGVGQGCDIRTETLDAGHSPFLSRAGELVAAVCRAAEL</sequence>
<dbReference type="Proteomes" id="UP000184546">
    <property type="component" value="Unassembled WGS sequence"/>
</dbReference>
<dbReference type="VEuPathDB" id="FungiDB:ASPACDRAFT_37357"/>
<evidence type="ECO:0000313" key="3">
    <source>
        <dbReference type="Proteomes" id="UP000184546"/>
    </source>
</evidence>
<dbReference type="Gene3D" id="3.40.50.1820">
    <property type="entry name" value="alpha/beta hydrolase"/>
    <property type="match status" value="1"/>
</dbReference>